<dbReference type="PANTHER" id="PTHR34876:SF4">
    <property type="entry name" value="1,4-BETA-D-GLUCAN CELLOBIOHYDROLASE C-RELATED"/>
    <property type="match status" value="1"/>
</dbReference>
<gene>
    <name evidence="3" type="ORF">FL583_10530</name>
</gene>
<dbReference type="SUPFAM" id="SSF51989">
    <property type="entry name" value="Glycosyl hydrolases family 6, cellulases"/>
    <property type="match status" value="1"/>
</dbReference>
<dbReference type="AlphaFoldDB" id="A0A545AUG7"/>
<keyword evidence="1" id="KW-0326">Glycosidase</keyword>
<dbReference type="PRINTS" id="PR00733">
    <property type="entry name" value="GLHYDRLASE6"/>
</dbReference>
<evidence type="ECO:0000313" key="3">
    <source>
        <dbReference type="EMBL" id="TQS44943.1"/>
    </source>
</evidence>
<sequence>MGEHLLTGTPEPPRPGTSKEAPGRSAEVPGPSAEVPGPSAFAPTGLFTPSDDAPPDDAMPDDATPVAETEKTAPGRSAPWMWLALGAVVLLALGALVWSRAGETVAEKAAKVPPLSQPSDPDDPFYLVPGSASERQRATWIAEGRKDDAALLEKIASQPTATWFAEDGPDLTSKVTAVVDGAAKAGRTPVLVAYDLPNRDCAGPGAASGGAADAAAYQAFIGKLAAATRNSAAYLILEPDAVVHTIDGCLNEAQAKERFTLLTNAVRTLKANPKLKVYLDAGNSAWMPADQMTQVLYASGLEQADGFALNVGNFQTTEASIAYGAKIAGKSAGKHFVIDTSRNGAGAPPESDDLRWCNPPGRALGPAPTTKTGNPLVDAYLWVKQPGISDGACRDGAPEAGQFWPDYALELAASA</sequence>
<dbReference type="RefSeq" id="WP_142704392.1">
    <property type="nucleotide sequence ID" value="NZ_VIRS01000006.1"/>
</dbReference>
<reference evidence="3 4" key="1">
    <citation type="submission" date="2019-07" db="EMBL/GenBank/DDBJ databases">
        <title>Cryptosporangium phraense sp. nov., isolated from plant litter.</title>
        <authorList>
            <person name="Suriyachadkun C."/>
        </authorList>
    </citation>
    <scope>NUCLEOTIDE SEQUENCE [LARGE SCALE GENOMIC DNA]</scope>
    <source>
        <strain evidence="3 4">A-T 5661</strain>
    </source>
</reference>
<dbReference type="Proteomes" id="UP000317982">
    <property type="component" value="Unassembled WGS sequence"/>
</dbReference>
<protein>
    <recommendedName>
        <fullName evidence="1">Glucanase</fullName>
        <ecNumber evidence="1">3.2.1.-</ecNumber>
    </recommendedName>
</protein>
<dbReference type="GO" id="GO:0004553">
    <property type="term" value="F:hydrolase activity, hydrolyzing O-glycosyl compounds"/>
    <property type="evidence" value="ECO:0007669"/>
    <property type="project" value="InterPro"/>
</dbReference>
<dbReference type="InterPro" id="IPR016288">
    <property type="entry name" value="Beta_cellobiohydrolase"/>
</dbReference>
<feature type="region of interest" description="Disordered" evidence="2">
    <location>
        <begin position="1"/>
        <end position="74"/>
    </location>
</feature>
<keyword evidence="1" id="KW-0624">Polysaccharide degradation</keyword>
<dbReference type="Pfam" id="PF01341">
    <property type="entry name" value="Glyco_hydro_6"/>
    <property type="match status" value="1"/>
</dbReference>
<dbReference type="Gene3D" id="3.20.20.40">
    <property type="entry name" value="1, 4-beta cellobiohydrolase"/>
    <property type="match status" value="1"/>
</dbReference>
<name>A0A545AUG7_9ACTN</name>
<evidence type="ECO:0000256" key="1">
    <source>
        <dbReference type="RuleBase" id="RU361186"/>
    </source>
</evidence>
<comment type="caution">
    <text evidence="3">The sequence shown here is derived from an EMBL/GenBank/DDBJ whole genome shotgun (WGS) entry which is preliminary data.</text>
</comment>
<dbReference type="GO" id="GO:0030245">
    <property type="term" value="P:cellulose catabolic process"/>
    <property type="evidence" value="ECO:0007669"/>
    <property type="project" value="UniProtKB-KW"/>
</dbReference>
<accession>A0A545AUG7</accession>
<evidence type="ECO:0000313" key="4">
    <source>
        <dbReference type="Proteomes" id="UP000317982"/>
    </source>
</evidence>
<dbReference type="PANTHER" id="PTHR34876">
    <property type="match status" value="1"/>
</dbReference>
<keyword evidence="1" id="KW-0119">Carbohydrate metabolism</keyword>
<dbReference type="EMBL" id="VIRS01000006">
    <property type="protein sequence ID" value="TQS44943.1"/>
    <property type="molecule type" value="Genomic_DNA"/>
</dbReference>
<proteinExistence type="inferred from homology"/>
<dbReference type="EC" id="3.2.1.-" evidence="1"/>
<keyword evidence="1" id="KW-0378">Hydrolase</keyword>
<dbReference type="InParanoid" id="A0A545AUG7"/>
<evidence type="ECO:0000256" key="2">
    <source>
        <dbReference type="SAM" id="MobiDB-lite"/>
    </source>
</evidence>
<keyword evidence="1" id="KW-0136">Cellulose degradation</keyword>
<organism evidence="3 4">
    <name type="scientific">Cryptosporangium phraense</name>
    <dbReference type="NCBI Taxonomy" id="2593070"/>
    <lineage>
        <taxon>Bacteria</taxon>
        <taxon>Bacillati</taxon>
        <taxon>Actinomycetota</taxon>
        <taxon>Actinomycetes</taxon>
        <taxon>Cryptosporangiales</taxon>
        <taxon>Cryptosporangiaceae</taxon>
        <taxon>Cryptosporangium</taxon>
    </lineage>
</organism>
<comment type="similarity">
    <text evidence="1">Belongs to the glycosyl hydrolase family 6.</text>
</comment>
<dbReference type="OrthoDB" id="309899at2"/>
<keyword evidence="4" id="KW-1185">Reference proteome</keyword>
<dbReference type="InterPro" id="IPR036434">
    <property type="entry name" value="Beta_cellobiohydrolase_sf"/>
</dbReference>